<evidence type="ECO:0000256" key="2">
    <source>
        <dbReference type="ARBA" id="ARBA00022801"/>
    </source>
</evidence>
<evidence type="ECO:0000256" key="1">
    <source>
        <dbReference type="ARBA" id="ARBA00005953"/>
    </source>
</evidence>
<dbReference type="SUPFAM" id="SSF54637">
    <property type="entry name" value="Thioesterase/thiol ester dehydrase-isomerase"/>
    <property type="match status" value="1"/>
</dbReference>
<reference evidence="3" key="2">
    <citation type="submission" date="2020-09" db="EMBL/GenBank/DDBJ databases">
        <authorList>
            <person name="Sun Q."/>
            <person name="Ohkuma M."/>
        </authorList>
    </citation>
    <scope>NUCLEOTIDE SEQUENCE</scope>
    <source>
        <strain evidence="3">JCM 30078</strain>
    </source>
</reference>
<dbReference type="CDD" id="cd00586">
    <property type="entry name" value="4HBT"/>
    <property type="match status" value="1"/>
</dbReference>
<dbReference type="RefSeq" id="WP_188981236.1">
    <property type="nucleotide sequence ID" value="NZ_BMPO01000001.1"/>
</dbReference>
<organism evidence="3 4">
    <name type="scientific">Pseudomonas matsuisoli</name>
    <dbReference type="NCBI Taxonomy" id="1515666"/>
    <lineage>
        <taxon>Bacteria</taxon>
        <taxon>Pseudomonadati</taxon>
        <taxon>Pseudomonadota</taxon>
        <taxon>Gammaproteobacteria</taxon>
        <taxon>Pseudomonadales</taxon>
        <taxon>Pseudomonadaceae</taxon>
        <taxon>Pseudomonas</taxon>
    </lineage>
</organism>
<keyword evidence="4" id="KW-1185">Reference proteome</keyword>
<dbReference type="PANTHER" id="PTHR31793">
    <property type="entry name" value="4-HYDROXYBENZOYL-COA THIOESTERASE FAMILY MEMBER"/>
    <property type="match status" value="1"/>
</dbReference>
<dbReference type="PANTHER" id="PTHR31793:SF27">
    <property type="entry name" value="NOVEL THIOESTERASE SUPERFAMILY DOMAIN AND SAPOSIN A-TYPE DOMAIN CONTAINING PROTEIN (0610012H03RIK)"/>
    <property type="match status" value="1"/>
</dbReference>
<dbReference type="InterPro" id="IPR029069">
    <property type="entry name" value="HotDog_dom_sf"/>
</dbReference>
<dbReference type="Gene3D" id="3.10.129.10">
    <property type="entry name" value="Hotdog Thioesterase"/>
    <property type="match status" value="1"/>
</dbReference>
<dbReference type="GO" id="GO:0047617">
    <property type="term" value="F:fatty acyl-CoA hydrolase activity"/>
    <property type="evidence" value="ECO:0007669"/>
    <property type="project" value="TreeGrafter"/>
</dbReference>
<comment type="caution">
    <text evidence="3">The sequence shown here is derived from an EMBL/GenBank/DDBJ whole genome shotgun (WGS) entry which is preliminary data.</text>
</comment>
<comment type="similarity">
    <text evidence="1">Belongs to the 4-hydroxybenzoyl-CoA thioesterase family.</text>
</comment>
<gene>
    <name evidence="3" type="ORF">GCM10009304_01530</name>
</gene>
<keyword evidence="2" id="KW-0378">Hydrolase</keyword>
<dbReference type="InterPro" id="IPR050563">
    <property type="entry name" value="4-hydroxybenzoyl-CoA_TE"/>
</dbReference>
<protein>
    <submittedName>
        <fullName evidence="3">Thioesterase</fullName>
    </submittedName>
</protein>
<dbReference type="AlphaFoldDB" id="A0A917PI57"/>
<accession>A0A917PI57</accession>
<dbReference type="EMBL" id="BMPO01000001">
    <property type="protein sequence ID" value="GGJ79362.1"/>
    <property type="molecule type" value="Genomic_DNA"/>
</dbReference>
<sequence length="164" mass="18704">MARISLDIPSDQLFYKTHQTVRSTDINSSGHLGNQAMIAMISEARTRFMFYYGIREGADNEKGVGTMVTDLATVYKAEAFVRDRLLFEIGLMDLNKYGGDIVFRITRPETETLIAFAKCGFVFYNYRDRHIEPMPAGFHRNFPKVNWVSDMETARDQSASVHSS</sequence>
<dbReference type="Proteomes" id="UP000635983">
    <property type="component" value="Unassembled WGS sequence"/>
</dbReference>
<name>A0A917PI57_9PSED</name>
<dbReference type="Pfam" id="PF13279">
    <property type="entry name" value="4HBT_2"/>
    <property type="match status" value="1"/>
</dbReference>
<proteinExistence type="inferred from homology"/>
<evidence type="ECO:0000313" key="4">
    <source>
        <dbReference type="Proteomes" id="UP000635983"/>
    </source>
</evidence>
<evidence type="ECO:0000313" key="3">
    <source>
        <dbReference type="EMBL" id="GGJ79362.1"/>
    </source>
</evidence>
<reference evidence="3" key="1">
    <citation type="journal article" date="2014" name="Int. J. Syst. Evol. Microbiol.">
        <title>Complete genome sequence of Corynebacterium casei LMG S-19264T (=DSM 44701T), isolated from a smear-ripened cheese.</title>
        <authorList>
            <consortium name="US DOE Joint Genome Institute (JGI-PGF)"/>
            <person name="Walter F."/>
            <person name="Albersmeier A."/>
            <person name="Kalinowski J."/>
            <person name="Ruckert C."/>
        </authorList>
    </citation>
    <scope>NUCLEOTIDE SEQUENCE</scope>
    <source>
        <strain evidence="3">JCM 30078</strain>
    </source>
</reference>